<dbReference type="STRING" id="1563681.BFP71_14665"/>
<dbReference type="InterPro" id="IPR007197">
    <property type="entry name" value="rSAM"/>
</dbReference>
<comment type="caution">
    <text evidence="14">The sequence shown here is derived from an EMBL/GenBank/DDBJ whole genome shotgun (WGS) entry which is preliminary data.</text>
</comment>
<evidence type="ECO:0000256" key="10">
    <source>
        <dbReference type="ARBA" id="ARBA00023150"/>
    </source>
</evidence>
<evidence type="ECO:0000256" key="5">
    <source>
        <dbReference type="ARBA" id="ARBA00022723"/>
    </source>
</evidence>
<dbReference type="GO" id="GO:0006777">
    <property type="term" value="P:Mo-molybdopterin cofactor biosynthetic process"/>
    <property type="evidence" value="ECO:0007669"/>
    <property type="project" value="UniProtKB-KW"/>
</dbReference>
<dbReference type="InterPro" id="IPR058240">
    <property type="entry name" value="rSAM_sf"/>
</dbReference>
<dbReference type="AlphaFoldDB" id="A0A1E5T2K2"/>
<dbReference type="InterPro" id="IPR013785">
    <property type="entry name" value="Aldolase_TIM"/>
</dbReference>
<name>A0A1E5T2K2_9BACT</name>
<evidence type="ECO:0000313" key="14">
    <source>
        <dbReference type="EMBL" id="OEK05599.1"/>
    </source>
</evidence>
<dbReference type="InterPro" id="IPR050105">
    <property type="entry name" value="MoCo_biosynth_MoaA/MoaC"/>
</dbReference>
<dbReference type="OrthoDB" id="9763993at2"/>
<dbReference type="GO" id="GO:0061799">
    <property type="term" value="F:cyclic pyranopterin monophosphate synthase activity"/>
    <property type="evidence" value="ECO:0007669"/>
    <property type="project" value="TreeGrafter"/>
</dbReference>
<evidence type="ECO:0000256" key="11">
    <source>
        <dbReference type="ARBA" id="ARBA00023239"/>
    </source>
</evidence>
<keyword evidence="9" id="KW-0342">GTP-binding</keyword>
<evidence type="ECO:0000313" key="15">
    <source>
        <dbReference type="Proteomes" id="UP000095552"/>
    </source>
</evidence>
<comment type="catalytic activity">
    <reaction evidence="12">
        <text>GTP + AH2 + S-adenosyl-L-methionine = (8S)-3',8-cyclo-7,8-dihydroguanosine 5'-triphosphate + 5'-deoxyadenosine + L-methionine + A + H(+)</text>
        <dbReference type="Rhea" id="RHEA:49576"/>
        <dbReference type="ChEBI" id="CHEBI:13193"/>
        <dbReference type="ChEBI" id="CHEBI:15378"/>
        <dbReference type="ChEBI" id="CHEBI:17319"/>
        <dbReference type="ChEBI" id="CHEBI:17499"/>
        <dbReference type="ChEBI" id="CHEBI:37565"/>
        <dbReference type="ChEBI" id="CHEBI:57844"/>
        <dbReference type="ChEBI" id="CHEBI:59789"/>
        <dbReference type="ChEBI" id="CHEBI:131766"/>
        <dbReference type="EC" id="4.1.99.22"/>
    </reaction>
</comment>
<dbReference type="CDD" id="cd01335">
    <property type="entry name" value="Radical_SAM"/>
    <property type="match status" value="1"/>
</dbReference>
<dbReference type="GO" id="GO:0005525">
    <property type="term" value="F:GTP binding"/>
    <property type="evidence" value="ECO:0007669"/>
    <property type="project" value="UniProtKB-KW"/>
</dbReference>
<dbReference type="SFLD" id="SFLDG01383">
    <property type="entry name" value="cyclic_pyranopterin_phosphate"/>
    <property type="match status" value="1"/>
</dbReference>
<evidence type="ECO:0000256" key="6">
    <source>
        <dbReference type="ARBA" id="ARBA00022741"/>
    </source>
</evidence>
<dbReference type="Gene3D" id="3.20.20.70">
    <property type="entry name" value="Aldolase class I"/>
    <property type="match status" value="1"/>
</dbReference>
<protein>
    <recommendedName>
        <fullName evidence="2">GTP 3',8-cyclase</fullName>
        <ecNumber evidence="2">4.1.99.22</ecNumber>
    </recommendedName>
</protein>
<evidence type="ECO:0000256" key="3">
    <source>
        <dbReference type="ARBA" id="ARBA00022485"/>
    </source>
</evidence>
<keyword evidence="15" id="KW-1185">Reference proteome</keyword>
<organism evidence="14 15">
    <name type="scientific">Roseivirga misakiensis</name>
    <dbReference type="NCBI Taxonomy" id="1563681"/>
    <lineage>
        <taxon>Bacteria</taxon>
        <taxon>Pseudomonadati</taxon>
        <taxon>Bacteroidota</taxon>
        <taxon>Cytophagia</taxon>
        <taxon>Cytophagales</taxon>
        <taxon>Roseivirgaceae</taxon>
        <taxon>Roseivirga</taxon>
    </lineage>
</organism>
<keyword evidence="3" id="KW-0004">4Fe-4S</keyword>
<dbReference type="PROSITE" id="PS01305">
    <property type="entry name" value="MOAA_NIFB_PQQE"/>
    <property type="match status" value="1"/>
</dbReference>
<evidence type="ECO:0000256" key="7">
    <source>
        <dbReference type="ARBA" id="ARBA00023004"/>
    </source>
</evidence>
<dbReference type="EC" id="4.1.99.22" evidence="2"/>
<proteinExistence type="predicted"/>
<dbReference type="SUPFAM" id="SSF102114">
    <property type="entry name" value="Radical SAM enzymes"/>
    <property type="match status" value="1"/>
</dbReference>
<dbReference type="SMART" id="SM00729">
    <property type="entry name" value="Elp3"/>
    <property type="match status" value="1"/>
</dbReference>
<gene>
    <name evidence="14" type="ORF">BFP71_14665</name>
</gene>
<dbReference type="EMBL" id="MDGQ01000005">
    <property type="protein sequence ID" value="OEK05599.1"/>
    <property type="molecule type" value="Genomic_DNA"/>
</dbReference>
<evidence type="ECO:0000256" key="8">
    <source>
        <dbReference type="ARBA" id="ARBA00023014"/>
    </source>
</evidence>
<keyword evidence="11" id="KW-0456">Lyase</keyword>
<dbReference type="InterPro" id="IPR010505">
    <property type="entry name" value="MoaA_twitch"/>
</dbReference>
<dbReference type="PANTHER" id="PTHR22960:SF0">
    <property type="entry name" value="MOLYBDENUM COFACTOR BIOSYNTHESIS PROTEIN 1"/>
    <property type="match status" value="1"/>
</dbReference>
<dbReference type="GO" id="GO:0051539">
    <property type="term" value="F:4 iron, 4 sulfur cluster binding"/>
    <property type="evidence" value="ECO:0007669"/>
    <property type="project" value="UniProtKB-KW"/>
</dbReference>
<evidence type="ECO:0000256" key="12">
    <source>
        <dbReference type="ARBA" id="ARBA00048697"/>
    </source>
</evidence>
<dbReference type="SFLD" id="SFLDS00029">
    <property type="entry name" value="Radical_SAM"/>
    <property type="match status" value="1"/>
</dbReference>
<dbReference type="InterPro" id="IPR006638">
    <property type="entry name" value="Elp3/MiaA/NifB-like_rSAM"/>
</dbReference>
<dbReference type="InterPro" id="IPR000385">
    <property type="entry name" value="MoaA_NifB_PqqE_Fe-S-bd_CS"/>
</dbReference>
<dbReference type="PANTHER" id="PTHR22960">
    <property type="entry name" value="MOLYBDOPTERIN COFACTOR SYNTHESIS PROTEIN A"/>
    <property type="match status" value="1"/>
</dbReference>
<feature type="domain" description="Radical SAM core" evidence="13">
    <location>
        <begin position="5"/>
        <end position="232"/>
    </location>
</feature>
<dbReference type="PROSITE" id="PS51918">
    <property type="entry name" value="RADICAL_SAM"/>
    <property type="match status" value="1"/>
</dbReference>
<dbReference type="SFLD" id="SFLDG01386">
    <property type="entry name" value="main_SPASM_domain-containing"/>
    <property type="match status" value="1"/>
</dbReference>
<comment type="cofactor">
    <cofactor evidence="1">
        <name>[4Fe-4S] cluster</name>
        <dbReference type="ChEBI" id="CHEBI:49883"/>
    </cofactor>
</comment>
<dbReference type="NCBIfam" id="TIGR02666">
    <property type="entry name" value="moaA"/>
    <property type="match status" value="1"/>
</dbReference>
<evidence type="ECO:0000256" key="4">
    <source>
        <dbReference type="ARBA" id="ARBA00022691"/>
    </source>
</evidence>
<evidence type="ECO:0000256" key="2">
    <source>
        <dbReference type="ARBA" id="ARBA00012167"/>
    </source>
</evidence>
<dbReference type="Pfam" id="PF04055">
    <property type="entry name" value="Radical_SAM"/>
    <property type="match status" value="1"/>
</dbReference>
<dbReference type="GO" id="GO:0046872">
    <property type="term" value="F:metal ion binding"/>
    <property type="evidence" value="ECO:0007669"/>
    <property type="project" value="UniProtKB-KW"/>
</dbReference>
<keyword evidence="8" id="KW-0411">Iron-sulfur</keyword>
<dbReference type="CDD" id="cd21117">
    <property type="entry name" value="Twitch_MoaA"/>
    <property type="match status" value="1"/>
</dbReference>
<keyword evidence="5" id="KW-0479">Metal-binding</keyword>
<reference evidence="14 15" key="1">
    <citation type="submission" date="2016-08" db="EMBL/GenBank/DDBJ databases">
        <title>Draft genome of Fabibacter sp. strain SK-8.</title>
        <authorList>
            <person name="Wong S.-K."/>
            <person name="Hamasaki K."/>
            <person name="Yoshizawa S."/>
        </authorList>
    </citation>
    <scope>NUCLEOTIDE SEQUENCE [LARGE SCALE GENOMIC DNA]</scope>
    <source>
        <strain evidence="14 15">SK-8</strain>
    </source>
</reference>
<dbReference type="InterPro" id="IPR013483">
    <property type="entry name" value="MoaA"/>
</dbReference>
<evidence type="ECO:0000259" key="13">
    <source>
        <dbReference type="PROSITE" id="PS51918"/>
    </source>
</evidence>
<keyword evidence="7" id="KW-0408">Iron</keyword>
<keyword evidence="6" id="KW-0547">Nucleotide-binding</keyword>
<dbReference type="InterPro" id="IPR040064">
    <property type="entry name" value="MoaA-like"/>
</dbReference>
<evidence type="ECO:0000256" key="1">
    <source>
        <dbReference type="ARBA" id="ARBA00001966"/>
    </source>
</evidence>
<keyword evidence="4" id="KW-0949">S-adenosyl-L-methionine</keyword>
<dbReference type="GO" id="GO:0061798">
    <property type="term" value="F:GTP 3',8'-cyclase activity"/>
    <property type="evidence" value="ECO:0007669"/>
    <property type="project" value="UniProtKB-EC"/>
</dbReference>
<keyword evidence="10" id="KW-0501">Molybdenum cofactor biosynthesis</keyword>
<dbReference type="Proteomes" id="UP000095552">
    <property type="component" value="Unassembled WGS sequence"/>
</dbReference>
<dbReference type="SFLD" id="SFLDG01067">
    <property type="entry name" value="SPASM/twitch_domain_containing"/>
    <property type="match status" value="1"/>
</dbReference>
<dbReference type="UniPathway" id="UPA00344"/>
<sequence>MLFDNHGRQLNYLRLAVTDRCNLRCFYCMPEEGLNFNKKSQILTYEEMERLIHILADLGISKIRITGGEPFVRKGLIPFMEKVSGIEKIDRLSITTNGTGPLDKIKNLKAMGIHSVNLSLDCLDKARFHKITRRDEYDQVMTYYRALLDAGINTKINAVVMQEHNLEDILPMCNLTHTDHVSVRFIEEMPFNGGSKGYKPIEWNHNKILAHIQSAYPDLEKLTDETNSTSLNYKIPSAQGSIGIIPAYTRTICGSCDRIRLTPKGELKTCLYQNGGFSFRDFMRNGATDKEVEQQFKKLFAQRAKDGFEAEKQKSSAANSFESMATIGG</sequence>
<accession>A0A1E5T2K2</accession>
<evidence type="ECO:0000256" key="9">
    <source>
        <dbReference type="ARBA" id="ARBA00023134"/>
    </source>
</evidence>
<dbReference type="Pfam" id="PF06463">
    <property type="entry name" value="Mob_synth_C"/>
    <property type="match status" value="1"/>
</dbReference>